<proteinExistence type="predicted"/>
<dbReference type="EMBL" id="FNAB01000015">
    <property type="protein sequence ID" value="SDE35956.1"/>
    <property type="molecule type" value="Genomic_DNA"/>
</dbReference>
<evidence type="ECO:0008006" key="4">
    <source>
        <dbReference type="Google" id="ProtNLM"/>
    </source>
</evidence>
<evidence type="ECO:0000256" key="1">
    <source>
        <dbReference type="SAM" id="Phobius"/>
    </source>
</evidence>
<evidence type="ECO:0000313" key="2">
    <source>
        <dbReference type="EMBL" id="SDE35956.1"/>
    </source>
</evidence>
<protein>
    <recommendedName>
        <fullName evidence="4">DUF2784 domain-containing protein</fullName>
    </recommendedName>
</protein>
<name>A0A1G7CB75_9NOCA</name>
<keyword evidence="1" id="KW-0812">Transmembrane</keyword>
<accession>A0A1G7CB75</accession>
<evidence type="ECO:0000313" key="3">
    <source>
        <dbReference type="Proteomes" id="UP000199417"/>
    </source>
</evidence>
<reference evidence="2 3" key="1">
    <citation type="submission" date="2016-10" db="EMBL/GenBank/DDBJ databases">
        <authorList>
            <person name="de Groot N.N."/>
        </authorList>
    </citation>
    <scope>NUCLEOTIDE SEQUENCE [LARGE SCALE GENOMIC DNA]</scope>
    <source>
        <strain evidence="2 3">JCM 11308</strain>
    </source>
</reference>
<sequence>MGWGEGVAMVYRVVEAATVAAHLAFIGYLVVGGFLAWRWRRTIALHVAVVAWGVGSVLVGYECPLTDLENWARRMSGQPELPSTGFISHYLTGVLYPVDAVTLVRLLVVAVVLASWIGYFRRRPARVLAR</sequence>
<organism evidence="2 3">
    <name type="scientific">Rhodococcus tukisamuensis</name>
    <dbReference type="NCBI Taxonomy" id="168276"/>
    <lineage>
        <taxon>Bacteria</taxon>
        <taxon>Bacillati</taxon>
        <taxon>Actinomycetota</taxon>
        <taxon>Actinomycetes</taxon>
        <taxon>Mycobacteriales</taxon>
        <taxon>Nocardiaceae</taxon>
        <taxon>Rhodococcus</taxon>
    </lineage>
</organism>
<dbReference type="AlphaFoldDB" id="A0A1G7CB75"/>
<feature type="transmembrane region" description="Helical" evidence="1">
    <location>
        <begin position="43"/>
        <end position="61"/>
    </location>
</feature>
<dbReference type="Pfam" id="PF10861">
    <property type="entry name" value="DUF2784"/>
    <property type="match status" value="1"/>
</dbReference>
<feature type="transmembrane region" description="Helical" evidence="1">
    <location>
        <begin position="16"/>
        <end position="36"/>
    </location>
</feature>
<keyword evidence="3" id="KW-1185">Reference proteome</keyword>
<feature type="transmembrane region" description="Helical" evidence="1">
    <location>
        <begin position="100"/>
        <end position="120"/>
    </location>
</feature>
<dbReference type="Proteomes" id="UP000199417">
    <property type="component" value="Unassembled WGS sequence"/>
</dbReference>
<gene>
    <name evidence="2" type="ORF">SAMN05444580_11571</name>
</gene>
<keyword evidence="1" id="KW-1133">Transmembrane helix</keyword>
<keyword evidence="1" id="KW-0472">Membrane</keyword>
<dbReference type="InterPro" id="IPR021218">
    <property type="entry name" value="DUF2784"/>
</dbReference>
<dbReference type="STRING" id="168276.SAMN05444580_11571"/>